<dbReference type="OrthoDB" id="5421239at2759"/>
<dbReference type="GO" id="GO:0009976">
    <property type="term" value="F:tocopherol cyclase activity"/>
    <property type="evidence" value="ECO:0007669"/>
    <property type="project" value="InterPro"/>
</dbReference>
<organism evidence="1 2">
    <name type="scientific">Venturia inaequalis</name>
    <name type="common">Apple scab fungus</name>
    <dbReference type="NCBI Taxonomy" id="5025"/>
    <lineage>
        <taxon>Eukaryota</taxon>
        <taxon>Fungi</taxon>
        <taxon>Dikarya</taxon>
        <taxon>Ascomycota</taxon>
        <taxon>Pezizomycotina</taxon>
        <taxon>Dothideomycetes</taxon>
        <taxon>Pleosporomycetidae</taxon>
        <taxon>Venturiales</taxon>
        <taxon>Venturiaceae</taxon>
        <taxon>Venturia</taxon>
    </lineage>
</organism>
<evidence type="ECO:0000313" key="2">
    <source>
        <dbReference type="Proteomes" id="UP000433883"/>
    </source>
</evidence>
<gene>
    <name evidence="1" type="ORF">BLS_007756</name>
</gene>
<dbReference type="AlphaFoldDB" id="A0A8H3YLS4"/>
<dbReference type="InterPro" id="IPR025893">
    <property type="entry name" value="Tocopherol_cyclase"/>
</dbReference>
<sequence>MPQQWLTHSKTAFEGYYARFLLPSGASLALVICSVPKASNKPFMVSLTYVPLDAPATRHEIWVPNITSTNTGSESFHILIPGIGFMNSDHHGKIEYSIQDEDTGTMFQATATSRAPWTPEDFSSSPEGWIANLPLPMHWYVHSIASNSTFSLCLPSAKVPPVDASGTADVHIEKNWAKSFPKAHIWIQARDPDHGSSFCAAGGKILGLNAFLLGYRSEDLNLNFKPPFALSVAGISPFLSVNVNWEQRTVTLSVSGILRKIVIKAKAPKGTFFTLSSPFPEGHRENYLAQSFQAKIDVQIYDRQRITSWRLVKQDHFEGAALEFGGGHYPFAGTNVRTH</sequence>
<accession>A0A8H3YLS4</accession>
<reference evidence="1 2" key="1">
    <citation type="submission" date="2019-11" db="EMBL/GenBank/DDBJ databases">
        <title>Venturia inaequalis Genome Resource.</title>
        <authorList>
            <person name="Lichtner F.J."/>
        </authorList>
    </citation>
    <scope>NUCLEOTIDE SEQUENCE [LARGE SCALE GENOMIC DNA]</scope>
    <source>
        <strain evidence="1">Bline_iso_100314</strain>
    </source>
</reference>
<dbReference type="PANTHER" id="PTHR35309:SF4">
    <property type="entry name" value="TOCOPHEROL CYCLASE"/>
    <property type="match status" value="1"/>
</dbReference>
<protein>
    <submittedName>
        <fullName evidence="1">Uncharacterized protein</fullName>
    </submittedName>
</protein>
<dbReference type="PANTHER" id="PTHR35309">
    <property type="match status" value="1"/>
</dbReference>
<name>A0A8H3YLS4_VENIN</name>
<dbReference type="Proteomes" id="UP000433883">
    <property type="component" value="Unassembled WGS sequence"/>
</dbReference>
<proteinExistence type="predicted"/>
<evidence type="ECO:0000313" key="1">
    <source>
        <dbReference type="EMBL" id="KAE9965244.1"/>
    </source>
</evidence>
<dbReference type="EMBL" id="WNWQ01000625">
    <property type="protein sequence ID" value="KAE9965244.1"/>
    <property type="molecule type" value="Genomic_DNA"/>
</dbReference>
<comment type="caution">
    <text evidence="1">The sequence shown here is derived from an EMBL/GenBank/DDBJ whole genome shotgun (WGS) entry which is preliminary data.</text>
</comment>